<organism evidence="4 5">
    <name type="scientific">Saccharomonospora piscinae</name>
    <dbReference type="NCBI Taxonomy" id="687388"/>
    <lineage>
        <taxon>Bacteria</taxon>
        <taxon>Bacillati</taxon>
        <taxon>Actinomycetota</taxon>
        <taxon>Actinomycetes</taxon>
        <taxon>Pseudonocardiales</taxon>
        <taxon>Pseudonocardiaceae</taxon>
        <taxon>Saccharomonospora</taxon>
    </lineage>
</organism>
<gene>
    <name evidence="4" type="ORF">B1813_09095</name>
</gene>
<proteinExistence type="inferred from homology"/>
<feature type="domain" description="STAS" evidence="3">
    <location>
        <begin position="5"/>
        <end position="120"/>
    </location>
</feature>
<dbReference type="NCBIfam" id="TIGR00377">
    <property type="entry name" value="ant_ant_sig"/>
    <property type="match status" value="1"/>
</dbReference>
<evidence type="ECO:0000256" key="2">
    <source>
        <dbReference type="RuleBase" id="RU003749"/>
    </source>
</evidence>
<dbReference type="CDD" id="cd07043">
    <property type="entry name" value="STAS_anti-anti-sigma_factors"/>
    <property type="match status" value="1"/>
</dbReference>
<dbReference type="AlphaFoldDB" id="A0A1V9A5F1"/>
<dbReference type="RefSeq" id="WP_167305378.1">
    <property type="nucleotide sequence ID" value="NZ_MWIH01000005.1"/>
</dbReference>
<dbReference type="STRING" id="1962155.B1813_09095"/>
<name>A0A1V9A5F1_SACPI</name>
<dbReference type="PROSITE" id="PS50801">
    <property type="entry name" value="STAS"/>
    <property type="match status" value="1"/>
</dbReference>
<evidence type="ECO:0000259" key="3">
    <source>
        <dbReference type="PROSITE" id="PS50801"/>
    </source>
</evidence>
<sequence>MTQTNPVRTERRGDVTVVWLTGELDLLAVQQCEPRLRELCSSAGTALVVDLEGLTFLASSGLSMLVGLSELCRTRGTALRVRATSRTVLRPIQLTGLDAQLGVRGEGSLEDVVREVAPAAAAGSGE</sequence>
<evidence type="ECO:0000313" key="4">
    <source>
        <dbReference type="EMBL" id="OQO92359.1"/>
    </source>
</evidence>
<dbReference type="PANTHER" id="PTHR33495">
    <property type="entry name" value="ANTI-SIGMA FACTOR ANTAGONIST TM_1081-RELATED-RELATED"/>
    <property type="match status" value="1"/>
</dbReference>
<comment type="similarity">
    <text evidence="1 2">Belongs to the anti-sigma-factor antagonist family.</text>
</comment>
<dbReference type="Proteomes" id="UP000192591">
    <property type="component" value="Unassembled WGS sequence"/>
</dbReference>
<dbReference type="Pfam" id="PF01740">
    <property type="entry name" value="STAS"/>
    <property type="match status" value="1"/>
</dbReference>
<dbReference type="SUPFAM" id="SSF52091">
    <property type="entry name" value="SpoIIaa-like"/>
    <property type="match status" value="1"/>
</dbReference>
<reference evidence="4 5" key="1">
    <citation type="submission" date="2017-02" db="EMBL/GenBank/DDBJ databases">
        <title>Draft genome of Saccharomonospora sp. 154.</title>
        <authorList>
            <person name="Alonso-Carmona G.S."/>
            <person name="De La Haba R."/>
            <person name="Vera-Gargallo B."/>
            <person name="Sandoval-Trujillo A.H."/>
            <person name="Ramirez-Duran N."/>
            <person name="Ventosa A."/>
        </authorList>
    </citation>
    <scope>NUCLEOTIDE SEQUENCE [LARGE SCALE GENOMIC DNA]</scope>
    <source>
        <strain evidence="4 5">LRS4.154</strain>
    </source>
</reference>
<accession>A0A1V9A5F1</accession>
<dbReference type="InterPro" id="IPR036513">
    <property type="entry name" value="STAS_dom_sf"/>
</dbReference>
<dbReference type="GO" id="GO:0043856">
    <property type="term" value="F:anti-sigma factor antagonist activity"/>
    <property type="evidence" value="ECO:0007669"/>
    <property type="project" value="InterPro"/>
</dbReference>
<evidence type="ECO:0000256" key="1">
    <source>
        <dbReference type="ARBA" id="ARBA00009013"/>
    </source>
</evidence>
<dbReference type="EMBL" id="MWIH01000005">
    <property type="protein sequence ID" value="OQO92359.1"/>
    <property type="molecule type" value="Genomic_DNA"/>
</dbReference>
<dbReference type="Gene3D" id="3.30.750.24">
    <property type="entry name" value="STAS domain"/>
    <property type="match status" value="1"/>
</dbReference>
<keyword evidence="5" id="KW-1185">Reference proteome</keyword>
<dbReference type="PANTHER" id="PTHR33495:SF2">
    <property type="entry name" value="ANTI-SIGMA FACTOR ANTAGONIST TM_1081-RELATED"/>
    <property type="match status" value="1"/>
</dbReference>
<comment type="caution">
    <text evidence="4">The sequence shown here is derived from an EMBL/GenBank/DDBJ whole genome shotgun (WGS) entry which is preliminary data.</text>
</comment>
<protein>
    <recommendedName>
        <fullName evidence="2">Anti-sigma factor antagonist</fullName>
    </recommendedName>
</protein>
<dbReference type="InterPro" id="IPR003658">
    <property type="entry name" value="Anti-sigma_ant"/>
</dbReference>
<evidence type="ECO:0000313" key="5">
    <source>
        <dbReference type="Proteomes" id="UP000192591"/>
    </source>
</evidence>
<dbReference type="InterPro" id="IPR002645">
    <property type="entry name" value="STAS_dom"/>
</dbReference>